<evidence type="ECO:0000256" key="1">
    <source>
        <dbReference type="ARBA" id="ARBA00022801"/>
    </source>
</evidence>
<dbReference type="SUPFAM" id="SSF55909">
    <property type="entry name" value="Pentein"/>
    <property type="match status" value="1"/>
</dbReference>
<dbReference type="STRING" id="273075.gene:9572206"/>
<dbReference type="eggNOG" id="arCOG03108">
    <property type="taxonomic scope" value="Archaea"/>
</dbReference>
<dbReference type="InParanoid" id="Q9HJI1"/>
<dbReference type="PRINTS" id="PR01466">
    <property type="entry name" value="ARGDEIMINASE"/>
</dbReference>
<dbReference type="AlphaFoldDB" id="Q9HJI1"/>
<dbReference type="KEGG" id="tac:Ta0987"/>
<keyword evidence="3" id="KW-1185">Reference proteome</keyword>
<dbReference type="OrthoDB" id="371705at2157"/>
<dbReference type="PANTHER" id="PTHR47271">
    <property type="entry name" value="ARGININE DEIMINASE"/>
    <property type="match status" value="1"/>
</dbReference>
<organism evidence="2 3">
    <name type="scientific">Thermoplasma acidophilum (strain ATCC 25905 / DSM 1728 / JCM 9062 / NBRC 15155 / AMRC-C165)</name>
    <dbReference type="NCBI Taxonomy" id="273075"/>
    <lineage>
        <taxon>Archaea</taxon>
        <taxon>Methanobacteriati</taxon>
        <taxon>Thermoplasmatota</taxon>
        <taxon>Thermoplasmata</taxon>
        <taxon>Thermoplasmatales</taxon>
        <taxon>Thermoplasmataceae</taxon>
        <taxon>Thermoplasma</taxon>
    </lineage>
</organism>
<dbReference type="Proteomes" id="UP000001024">
    <property type="component" value="Chromosome"/>
</dbReference>
<evidence type="ECO:0000313" key="2">
    <source>
        <dbReference type="EMBL" id="CAC12116.1"/>
    </source>
</evidence>
<reference evidence="2 3" key="1">
    <citation type="journal article" date="2000" name="Nature">
        <title>The genome sequence of the thermoacidophilic scavenger Thermoplasma acidophilum.</title>
        <authorList>
            <person name="Ruepp A."/>
            <person name="Graml W."/>
            <person name="Santos-Martinez M.L."/>
            <person name="Koretke K.K."/>
            <person name="Volker C."/>
            <person name="Mewes H.W."/>
            <person name="Frishman D."/>
            <person name="Stocker S."/>
            <person name="Lupas A.N."/>
            <person name="Baumeister W."/>
        </authorList>
    </citation>
    <scope>NUCLEOTIDE SEQUENCE [LARGE SCALE GENOMIC DNA]</scope>
    <source>
        <strain evidence="3">ATCC 25905 / DSM 1728 / JCM 9062 / NBRC 15155 / AMRC-C165</strain>
    </source>
</reference>
<dbReference type="HOGENOM" id="CLU_049514_0_0_2"/>
<dbReference type="GO" id="GO:0019546">
    <property type="term" value="P:L-arginine deiminase pathway"/>
    <property type="evidence" value="ECO:0007669"/>
    <property type="project" value="TreeGrafter"/>
</dbReference>
<dbReference type="Pfam" id="PF02274">
    <property type="entry name" value="ADI"/>
    <property type="match status" value="1"/>
</dbReference>
<dbReference type="PANTHER" id="PTHR47271:SF2">
    <property type="entry name" value="ARGININE DEIMINASE"/>
    <property type="match status" value="1"/>
</dbReference>
<accession>Q9HJI1</accession>
<name>Q9HJI1_THEAC</name>
<dbReference type="InterPro" id="IPR003876">
    <property type="entry name" value="Arg_deiminase"/>
</dbReference>
<dbReference type="Gene3D" id="3.75.10.10">
    <property type="entry name" value="L-arginine/glycine Amidinotransferase, Chain A"/>
    <property type="match status" value="1"/>
</dbReference>
<dbReference type="PaxDb" id="273075-Ta0987"/>
<dbReference type="EMBL" id="AL445066">
    <property type="protein sequence ID" value="CAC12116.1"/>
    <property type="molecule type" value="Genomic_DNA"/>
</dbReference>
<evidence type="ECO:0000313" key="3">
    <source>
        <dbReference type="Proteomes" id="UP000001024"/>
    </source>
</evidence>
<proteinExistence type="predicted"/>
<keyword evidence="1" id="KW-0378">Hydrolase</keyword>
<protein>
    <submittedName>
        <fullName evidence="2">Arginine deiminase related protein</fullName>
    </submittedName>
</protein>
<dbReference type="GO" id="GO:0016990">
    <property type="term" value="F:arginine deiminase activity"/>
    <property type="evidence" value="ECO:0007669"/>
    <property type="project" value="InterPro"/>
</dbReference>
<dbReference type="EnsemblBacteria" id="CAC12116">
    <property type="protein sequence ID" value="CAC12116"/>
    <property type="gene ID" value="CAC12116"/>
</dbReference>
<gene>
    <name evidence="2" type="ordered locus">Ta0987</name>
</gene>
<sequence>MRSRAEWYPLKEVMIHRPSIEIEYAMLAPKPFLFERAYNVGKAIKEHQRLEEILKGEGVRVRRLESEIIENAERSEDFRRKLIEYITQNVHFYGKVDEVKAAMQDLKKNLERLDSATIFDYMVLEPSIDLKTDYENRAVYPTVYSNIPLANLYFMRDQQAVADSGVIIGNMKRDQRKKETEITEFLFRNTLGVSNIFKIPSNSHFEGGDFMPARDFSLIGVGLRTDLNGAFSAMHSGMITTDEVVLVENPSYDFSKEDNMVNMHLDTYFNIAGDGIAVTSEYLASRAKTTIYGRSSNGNYERVGETTLLEYMRSKGFNIIDLTIPEQLAYSSNFLTIRDRRILAVDVKSVISRLISDGAFDPVTEDIVKRELPKIGENIFPERNDVSEAGIEYVNAELIELTGGYGGAHCMTATLNRE</sequence>